<evidence type="ECO:0000313" key="14">
    <source>
        <dbReference type="Proteomes" id="UP000734854"/>
    </source>
</evidence>
<keyword evidence="14" id="KW-1185">Reference proteome</keyword>
<evidence type="ECO:0000256" key="2">
    <source>
        <dbReference type="ARBA" id="ARBA00022723"/>
    </source>
</evidence>
<evidence type="ECO:0000259" key="11">
    <source>
        <dbReference type="Pfam" id="PF02727"/>
    </source>
</evidence>
<dbReference type="Pfam" id="PF01179">
    <property type="entry name" value="Cu_amine_oxid"/>
    <property type="match status" value="1"/>
</dbReference>
<name>A0A8J5IGY3_ZINOF</name>
<comment type="PTM">
    <text evidence="7 8">Topaquinone (TPQ) is generated by copper-dependent autoxidation of a specific tyrosyl residue.</text>
</comment>
<dbReference type="PROSITE" id="PS01165">
    <property type="entry name" value="COPPER_AMINE_OXID_2"/>
    <property type="match status" value="1"/>
</dbReference>
<evidence type="ECO:0000256" key="9">
    <source>
        <dbReference type="SAM" id="SignalP"/>
    </source>
</evidence>
<dbReference type="GO" id="GO:0048038">
    <property type="term" value="F:quinone binding"/>
    <property type="evidence" value="ECO:0007669"/>
    <property type="project" value="InterPro"/>
</dbReference>
<organism evidence="13 14">
    <name type="scientific">Zingiber officinale</name>
    <name type="common">Ginger</name>
    <name type="synonym">Amomum zingiber</name>
    <dbReference type="NCBI Taxonomy" id="94328"/>
    <lineage>
        <taxon>Eukaryota</taxon>
        <taxon>Viridiplantae</taxon>
        <taxon>Streptophyta</taxon>
        <taxon>Embryophyta</taxon>
        <taxon>Tracheophyta</taxon>
        <taxon>Spermatophyta</taxon>
        <taxon>Magnoliopsida</taxon>
        <taxon>Liliopsida</taxon>
        <taxon>Zingiberales</taxon>
        <taxon>Zingiberaceae</taxon>
        <taxon>Zingiber</taxon>
    </lineage>
</organism>
<feature type="chain" id="PRO_5035209222" description="Amine oxidase" evidence="9">
    <location>
        <begin position="20"/>
        <end position="664"/>
    </location>
</feature>
<dbReference type="Proteomes" id="UP000734854">
    <property type="component" value="Unassembled WGS sequence"/>
</dbReference>
<evidence type="ECO:0000313" key="13">
    <source>
        <dbReference type="EMBL" id="KAG6535099.1"/>
    </source>
</evidence>
<reference evidence="13 14" key="1">
    <citation type="submission" date="2020-08" db="EMBL/GenBank/DDBJ databases">
        <title>Plant Genome Project.</title>
        <authorList>
            <person name="Zhang R.-G."/>
        </authorList>
    </citation>
    <scope>NUCLEOTIDE SEQUENCE [LARGE SCALE GENOMIC DNA]</scope>
    <source>
        <tissue evidence="13">Rhizome</tissue>
    </source>
</reference>
<keyword evidence="4 8" id="KW-0560">Oxidoreductase</keyword>
<keyword evidence="5" id="KW-1015">Disulfide bond</keyword>
<dbReference type="InterPro" id="IPR049947">
    <property type="entry name" value="Cu_Am_Ox_Cu-bd"/>
</dbReference>
<dbReference type="PANTHER" id="PTHR10638:SF71">
    <property type="entry name" value="AMINE OXIDASE"/>
    <property type="match status" value="1"/>
</dbReference>
<feature type="domain" description="Copper amine oxidase N2-terminal" evidence="11">
    <location>
        <begin position="22"/>
        <end position="97"/>
    </location>
</feature>
<dbReference type="GO" id="GO:0005507">
    <property type="term" value="F:copper ion binding"/>
    <property type="evidence" value="ECO:0007669"/>
    <property type="project" value="InterPro"/>
</dbReference>
<dbReference type="InterPro" id="IPR015800">
    <property type="entry name" value="Cu_amine_oxidase_N2"/>
</dbReference>
<comment type="cofactor">
    <cofactor evidence="8">
        <name>Cu cation</name>
        <dbReference type="ChEBI" id="CHEBI:23378"/>
    </cofactor>
    <text evidence="8">Contains 1 topaquinone per subunit.</text>
</comment>
<keyword evidence="2 8" id="KW-0479">Metal-binding</keyword>
<evidence type="ECO:0000259" key="10">
    <source>
        <dbReference type="Pfam" id="PF01179"/>
    </source>
</evidence>
<dbReference type="InterPro" id="IPR015798">
    <property type="entry name" value="Cu_amine_oxidase_C"/>
</dbReference>
<feature type="domain" description="Copper amine oxidase catalytic" evidence="10">
    <location>
        <begin position="237"/>
        <end position="647"/>
    </location>
</feature>
<accession>A0A8J5IGY3</accession>
<dbReference type="InterPro" id="IPR015802">
    <property type="entry name" value="Cu_amine_oxidase_N3"/>
</dbReference>
<feature type="active site" description="Schiff-base intermediate with substrate; via topaquinone" evidence="6">
    <location>
        <position position="403"/>
    </location>
</feature>
<comment type="caution">
    <text evidence="13">The sequence shown here is derived from an EMBL/GenBank/DDBJ whole genome shotgun (WGS) entry which is preliminary data.</text>
</comment>
<dbReference type="Pfam" id="PF02727">
    <property type="entry name" value="Cu_amine_oxidN2"/>
    <property type="match status" value="1"/>
</dbReference>
<evidence type="ECO:0000256" key="4">
    <source>
        <dbReference type="ARBA" id="ARBA00023002"/>
    </source>
</evidence>
<dbReference type="PANTHER" id="PTHR10638">
    <property type="entry name" value="COPPER AMINE OXIDASE"/>
    <property type="match status" value="1"/>
</dbReference>
<dbReference type="EC" id="1.4.3.-" evidence="8"/>
<proteinExistence type="inferred from homology"/>
<dbReference type="Pfam" id="PF02728">
    <property type="entry name" value="Cu_amine_oxidN3"/>
    <property type="match status" value="1"/>
</dbReference>
<keyword evidence="9" id="KW-0732">Signal</keyword>
<dbReference type="FunFam" id="2.70.98.20:FF:000004">
    <property type="entry name" value="Amine oxidase"/>
    <property type="match status" value="1"/>
</dbReference>
<evidence type="ECO:0000256" key="8">
    <source>
        <dbReference type="RuleBase" id="RU000672"/>
    </source>
</evidence>
<sequence length="664" mass="73397">MAPTPLLLLLLLALTLVSAAVHPLDPLTAAEITSAINVIRASPLNSSASLAFHYVGLDEPPKPAVLAWPRSAPPRRAFVIARAGRATHELRVDLGNGAGRVLSDTVRHGSSFPTFTPDEQDAASVLPFQYPPFAASVARRGIPLSDVLCTTFSAGWFGRAERWAGRRVIVVQCFVAAGTANFYARPVEGVTAVVDLDAMEIVEYEDRVDPPVPKAEGTDYRAAAQRPPFGPENKPVTVVQSEGRGFEVDGHMIRWANWEFHLSFDPRAGSVISLASIKDSEEGTFRLVLYRGHVSELFVPYMDPSAEWYFKTFFDAGEFGFGLSTAPLEPFTDCPANAEFLDVDVSSGDGSPVRIPNAICLFERYAGDVAWRHTEFGFPGEMITEVRPEVSLVVRWAAVVGNYDYVIDWEFKTSGSIKIGVALSGILEVKGTYYAHADELSGDAHGSLVARNTLGVYHDHFFTFRLDLDVDGANNSFVKSRMKPVRAAGGPRRSYWTVEKETARTESVGQVELGSTTELMVVNPNKKTRIGNEVGYRIISLGGAATSLLDDDDYPQRRARYTKKQVWVTPYDEAEKWAAGLYADESRGDDNLAAWSQRNREIENRDIVLWYTVGIHHLPCQEDFPVMPLLTGGFELRPTNFFESNPLIRRRPNKPATRLHCSLH</sequence>
<evidence type="ECO:0000256" key="3">
    <source>
        <dbReference type="ARBA" id="ARBA00022772"/>
    </source>
</evidence>
<feature type="modified residue" description="2',4',5'-topaquinone" evidence="7">
    <location>
        <position position="403"/>
    </location>
</feature>
<feature type="active site" description="Proton acceptor" evidence="6">
    <location>
        <position position="315"/>
    </location>
</feature>
<dbReference type="FunFam" id="3.10.450.40:FF:000005">
    <property type="entry name" value="Amine oxidase"/>
    <property type="match status" value="1"/>
</dbReference>
<keyword evidence="3 6" id="KW-0801">TPQ</keyword>
<evidence type="ECO:0000259" key="12">
    <source>
        <dbReference type="Pfam" id="PF02728"/>
    </source>
</evidence>
<comment type="similarity">
    <text evidence="1 8">Belongs to the copper/topaquinone oxidase family.</text>
</comment>
<evidence type="ECO:0000256" key="1">
    <source>
        <dbReference type="ARBA" id="ARBA00007983"/>
    </source>
</evidence>
<dbReference type="InterPro" id="IPR000269">
    <property type="entry name" value="Cu_amine_oxidase"/>
</dbReference>
<dbReference type="SMR" id="A0A8J5IGY3"/>
<evidence type="ECO:0000256" key="7">
    <source>
        <dbReference type="PIRSR" id="PIRSR600269-51"/>
    </source>
</evidence>
<feature type="signal peptide" evidence="9">
    <location>
        <begin position="1"/>
        <end position="19"/>
    </location>
</feature>
<keyword evidence="8" id="KW-0186">Copper</keyword>
<gene>
    <name evidence="13" type="ORF">ZIOFF_000053</name>
</gene>
<dbReference type="GO" id="GO:0008131">
    <property type="term" value="F:primary methylamine oxidase activity"/>
    <property type="evidence" value="ECO:0007669"/>
    <property type="project" value="InterPro"/>
</dbReference>
<protein>
    <recommendedName>
        <fullName evidence="8">Amine oxidase</fullName>
        <ecNumber evidence="8">1.4.3.-</ecNumber>
    </recommendedName>
</protein>
<evidence type="ECO:0000256" key="6">
    <source>
        <dbReference type="PIRSR" id="PIRSR600269-50"/>
    </source>
</evidence>
<dbReference type="EMBL" id="JACMSC010000001">
    <property type="protein sequence ID" value="KAG6535099.1"/>
    <property type="molecule type" value="Genomic_DNA"/>
</dbReference>
<dbReference type="AlphaFoldDB" id="A0A8J5IGY3"/>
<evidence type="ECO:0000256" key="5">
    <source>
        <dbReference type="ARBA" id="ARBA00023157"/>
    </source>
</evidence>
<dbReference type="OrthoDB" id="5379943at2759"/>
<dbReference type="GO" id="GO:0009308">
    <property type="term" value="P:amine metabolic process"/>
    <property type="evidence" value="ECO:0007669"/>
    <property type="project" value="UniProtKB-UniRule"/>
</dbReference>
<feature type="domain" description="Copper amine oxidase N3-terminal" evidence="12">
    <location>
        <begin position="113"/>
        <end position="207"/>
    </location>
</feature>